<dbReference type="SUPFAM" id="SSF51161">
    <property type="entry name" value="Trimeric LpxA-like enzymes"/>
    <property type="match status" value="1"/>
</dbReference>
<dbReference type="InterPro" id="IPR011004">
    <property type="entry name" value="Trimer_LpxA-like_sf"/>
</dbReference>
<dbReference type="InterPro" id="IPR050179">
    <property type="entry name" value="Trans_hexapeptide_repeat"/>
</dbReference>
<dbReference type="PANTHER" id="PTHR43300">
    <property type="entry name" value="ACETYLTRANSFERASE"/>
    <property type="match status" value="1"/>
</dbReference>
<evidence type="ECO:0000313" key="5">
    <source>
        <dbReference type="Proteomes" id="UP000640274"/>
    </source>
</evidence>
<feature type="binding site" evidence="2">
    <location>
        <position position="67"/>
    </location>
    <ligand>
        <name>substrate</name>
    </ligand>
</feature>
<dbReference type="InterPro" id="IPR001451">
    <property type="entry name" value="Hexapep"/>
</dbReference>
<dbReference type="EMBL" id="JAELUP010000003">
    <property type="protein sequence ID" value="MBJ6359977.1"/>
    <property type="molecule type" value="Genomic_DNA"/>
</dbReference>
<evidence type="ECO:0000259" key="3">
    <source>
        <dbReference type="Pfam" id="PF17836"/>
    </source>
</evidence>
<comment type="caution">
    <text evidence="4">The sequence shown here is derived from an EMBL/GenBank/DDBJ whole genome shotgun (WGS) entry which is preliminary data.</text>
</comment>
<evidence type="ECO:0000256" key="1">
    <source>
        <dbReference type="PIRSR" id="PIRSR620019-1"/>
    </source>
</evidence>
<dbReference type="PANTHER" id="PTHR43300:SF7">
    <property type="entry name" value="UDP-N-ACETYLBACILLOSAMINE N-ACETYLTRANSFERASE"/>
    <property type="match status" value="1"/>
</dbReference>
<feature type="active site" description="Proton acceptor" evidence="1">
    <location>
        <position position="136"/>
    </location>
</feature>
<proteinExistence type="predicted"/>
<dbReference type="Pfam" id="PF00132">
    <property type="entry name" value="Hexapep"/>
    <property type="match status" value="1"/>
</dbReference>
<keyword evidence="5" id="KW-1185">Reference proteome</keyword>
<evidence type="ECO:0000256" key="2">
    <source>
        <dbReference type="PIRSR" id="PIRSR620019-2"/>
    </source>
</evidence>
<dbReference type="Pfam" id="PF17836">
    <property type="entry name" value="PglD_N"/>
    <property type="match status" value="1"/>
</dbReference>
<reference evidence="4" key="1">
    <citation type="submission" date="2020-12" db="EMBL/GenBank/DDBJ databases">
        <authorList>
            <person name="Huq M.A."/>
        </authorList>
    </citation>
    <scope>NUCLEOTIDE SEQUENCE</scope>
    <source>
        <strain evidence="4">MAHUQ-46</strain>
    </source>
</reference>
<dbReference type="RefSeq" id="WP_199017502.1">
    <property type="nucleotide sequence ID" value="NZ_JAELUP010000003.1"/>
</dbReference>
<dbReference type="Gene3D" id="2.160.10.10">
    <property type="entry name" value="Hexapeptide repeat proteins"/>
    <property type="match status" value="1"/>
</dbReference>
<dbReference type="CDD" id="cd03360">
    <property type="entry name" value="LbH_AT_putative"/>
    <property type="match status" value="1"/>
</dbReference>
<dbReference type="InterPro" id="IPR041561">
    <property type="entry name" value="PglD_N"/>
</dbReference>
<accession>A0A934J448</accession>
<organism evidence="4 5">
    <name type="scientific">Paenibacillus roseus</name>
    <dbReference type="NCBI Taxonomy" id="2798579"/>
    <lineage>
        <taxon>Bacteria</taxon>
        <taxon>Bacillati</taxon>
        <taxon>Bacillota</taxon>
        <taxon>Bacilli</taxon>
        <taxon>Bacillales</taxon>
        <taxon>Paenibacillaceae</taxon>
        <taxon>Paenibacillus</taxon>
    </lineage>
</organism>
<dbReference type="Proteomes" id="UP000640274">
    <property type="component" value="Unassembled WGS sequence"/>
</dbReference>
<dbReference type="AlphaFoldDB" id="A0A934J448"/>
<feature type="site" description="Increases basicity of active site His" evidence="1">
    <location>
        <position position="137"/>
    </location>
</feature>
<protein>
    <recommendedName>
        <fullName evidence="3">PglD N-terminal domain-containing protein</fullName>
    </recommendedName>
</protein>
<sequence length="210" mass="22433">MKLAILGASGLAAETADLAWEVGYRELVFIDKEPVLGIRQHYGFNVVGEERVHTLHAGGFAFVIAIGDSDLRCQLFQRFPQLNYVNLIHPSATLAVRQEPDLLRRQGNLVFAGCRITTGIQNGNFGLYNLNCTVAHDCIVEDFVTIGPGANISGNVHLMERCSIGTGAVILQGRSTSDKLVIGSRAIIGAGAVVTRHVGAGLTVKGVPAR</sequence>
<name>A0A934J448_9BACL</name>
<gene>
    <name evidence="4" type="ORF">JFN88_01400</name>
</gene>
<feature type="domain" description="PglD N-terminal" evidence="3">
    <location>
        <begin position="2"/>
        <end position="78"/>
    </location>
</feature>
<evidence type="ECO:0000313" key="4">
    <source>
        <dbReference type="EMBL" id="MBJ6359977.1"/>
    </source>
</evidence>
<dbReference type="InterPro" id="IPR020019">
    <property type="entry name" value="AcTrfase_PglD-like"/>
</dbReference>
<dbReference type="Gene3D" id="3.40.50.20">
    <property type="match status" value="1"/>
</dbReference>